<dbReference type="EMBL" id="JANAVB010036617">
    <property type="protein sequence ID" value="KAJ6803185.1"/>
    <property type="molecule type" value="Genomic_DNA"/>
</dbReference>
<accession>A0AAX6EGT6</accession>
<keyword evidence="3" id="KW-1185">Reference proteome</keyword>
<dbReference type="Proteomes" id="UP001140949">
    <property type="component" value="Unassembled WGS sequence"/>
</dbReference>
<feature type="compositionally biased region" description="Low complexity" evidence="1">
    <location>
        <begin position="45"/>
        <end position="60"/>
    </location>
</feature>
<evidence type="ECO:0000313" key="2">
    <source>
        <dbReference type="EMBL" id="KAJ6803185.1"/>
    </source>
</evidence>
<protein>
    <submittedName>
        <fullName evidence="2">Hornerin-like</fullName>
    </submittedName>
</protein>
<proteinExistence type="predicted"/>
<name>A0AAX6EGT6_IRIPA</name>
<reference evidence="2" key="2">
    <citation type="submission" date="2023-04" db="EMBL/GenBank/DDBJ databases">
        <authorList>
            <person name="Bruccoleri R.E."/>
            <person name="Oakeley E.J."/>
            <person name="Faust A.-M."/>
            <person name="Dessus-Babus S."/>
            <person name="Altorfer M."/>
            <person name="Burckhardt D."/>
            <person name="Oertli M."/>
            <person name="Naumann U."/>
            <person name="Petersen F."/>
            <person name="Wong J."/>
        </authorList>
    </citation>
    <scope>NUCLEOTIDE SEQUENCE</scope>
    <source>
        <strain evidence="2">GSM-AAB239-AS_SAM_17_03QT</strain>
        <tissue evidence="2">Leaf</tissue>
    </source>
</reference>
<feature type="region of interest" description="Disordered" evidence="1">
    <location>
        <begin position="1"/>
        <end position="107"/>
    </location>
</feature>
<evidence type="ECO:0000313" key="3">
    <source>
        <dbReference type="Proteomes" id="UP001140949"/>
    </source>
</evidence>
<dbReference type="AlphaFoldDB" id="A0AAX6EGT6"/>
<reference evidence="2" key="1">
    <citation type="journal article" date="2023" name="GigaByte">
        <title>Genome assembly of the bearded iris, Iris pallida Lam.</title>
        <authorList>
            <person name="Bruccoleri R.E."/>
            <person name="Oakeley E.J."/>
            <person name="Faust A.M.E."/>
            <person name="Altorfer M."/>
            <person name="Dessus-Babus S."/>
            <person name="Burckhardt D."/>
            <person name="Oertli M."/>
            <person name="Naumann U."/>
            <person name="Petersen F."/>
            <person name="Wong J."/>
        </authorList>
    </citation>
    <scope>NUCLEOTIDE SEQUENCE</scope>
    <source>
        <strain evidence="2">GSM-AAB239-AS_SAM_17_03QT</strain>
    </source>
</reference>
<sequence length="136" mass="14252">MYTRHATSRGVGAPTRARALRSSPGGYRSEGGRGRPTKCGGLESGSGASVEVSGGCSVGEARLRQRKHEAAKEWSGSCRPRARRGESRTVVGGSGGADVGPHCGGSAPERFWARRPCWRRRRKEAPGSTTACGAGR</sequence>
<gene>
    <name evidence="2" type="ORF">M6B38_108585</name>
</gene>
<comment type="caution">
    <text evidence="2">The sequence shown here is derived from an EMBL/GenBank/DDBJ whole genome shotgun (WGS) entry which is preliminary data.</text>
</comment>
<evidence type="ECO:0000256" key="1">
    <source>
        <dbReference type="SAM" id="MobiDB-lite"/>
    </source>
</evidence>
<organism evidence="2 3">
    <name type="scientific">Iris pallida</name>
    <name type="common">Sweet iris</name>
    <dbReference type="NCBI Taxonomy" id="29817"/>
    <lineage>
        <taxon>Eukaryota</taxon>
        <taxon>Viridiplantae</taxon>
        <taxon>Streptophyta</taxon>
        <taxon>Embryophyta</taxon>
        <taxon>Tracheophyta</taxon>
        <taxon>Spermatophyta</taxon>
        <taxon>Magnoliopsida</taxon>
        <taxon>Liliopsida</taxon>
        <taxon>Asparagales</taxon>
        <taxon>Iridaceae</taxon>
        <taxon>Iridoideae</taxon>
        <taxon>Irideae</taxon>
        <taxon>Iris</taxon>
    </lineage>
</organism>